<evidence type="ECO:0000313" key="3">
    <source>
        <dbReference type="EMBL" id="MEK9500461.1"/>
    </source>
</evidence>
<feature type="domain" description="Amidohydrolase 3" evidence="2">
    <location>
        <begin position="70"/>
        <end position="516"/>
    </location>
</feature>
<feature type="chain" id="PRO_5046513179" evidence="1">
    <location>
        <begin position="24"/>
        <end position="536"/>
    </location>
</feature>
<keyword evidence="4" id="KW-1185">Reference proteome</keyword>
<accession>A0ABU9E6T2</accession>
<name>A0ABU9E6T2_9BACT</name>
<dbReference type="Pfam" id="PF07969">
    <property type="entry name" value="Amidohydro_3"/>
    <property type="match status" value="1"/>
</dbReference>
<evidence type="ECO:0000313" key="4">
    <source>
        <dbReference type="Proteomes" id="UP001484239"/>
    </source>
</evidence>
<protein>
    <submittedName>
        <fullName evidence="3">D-aminoacylase</fullName>
        <ecNumber evidence="3">3.5.1.-</ecNumber>
    </submittedName>
</protein>
<dbReference type="SUPFAM" id="SSF51338">
    <property type="entry name" value="Composite domain of metallo-dependent hydrolases"/>
    <property type="match status" value="1"/>
</dbReference>
<keyword evidence="3" id="KW-0378">Hydrolase</keyword>
<dbReference type="InterPro" id="IPR032466">
    <property type="entry name" value="Metal_Hydrolase"/>
</dbReference>
<feature type="signal peptide" evidence="1">
    <location>
        <begin position="1"/>
        <end position="23"/>
    </location>
</feature>
<evidence type="ECO:0000256" key="1">
    <source>
        <dbReference type="SAM" id="SignalP"/>
    </source>
</evidence>
<sequence>MPPRRTRTALPTLLAVATLLGCAESTPFDLVIAGGTVIDGTGAPGERADVGIRGDRISVIGDLSGAEAERTIDATGLVVAPGFVDLHAHLDPLLRLPSAESHVRQGVTTALGGPDGGGPLPTGRYLARAESLGVGMNVAFLVGHNRVREAVMNLEDRAPTPAELAEMEGLVAQAMGEGAFGISTGLKYLPGAFSDLDEVVALSRVAADSGGFYTSHLREEGTGRTPGLSLLDGVGEALEIGRRAGIPVVLTHHKVVGQPLWGQAQTTLAMIDSARAAGTDAMIDQYPYTATYTGISILVPAWAQAGGDEAFLERMDDPALADSILADIEWALINDRGGNDLARVQFARVSWDPTLEGATLGDWAEREGLARTPANGARLVVEAMRRGGASAIYHALSEDDVTAIMTHPYTAIASDGRLTQPGEGHPHPRWYGTFPRVLARYVREEGVLGLEEAIRKMTTLPADRIGLPERGRITAGAFADLVLFDPDTVADEATFQDPHRYPSGIPFVVVNGVVTVDDGVFVDLRPGRVLRRSSGG</sequence>
<dbReference type="Gene3D" id="3.30.1490.130">
    <property type="entry name" value="D-aminoacylase. Domain 3"/>
    <property type="match status" value="1"/>
</dbReference>
<dbReference type="Gene3D" id="3.20.20.140">
    <property type="entry name" value="Metal-dependent hydrolases"/>
    <property type="match status" value="1"/>
</dbReference>
<dbReference type="InterPro" id="IPR050378">
    <property type="entry name" value="Metallo-dep_Hydrolases_sf"/>
</dbReference>
<dbReference type="EC" id="3.5.1.-" evidence="3"/>
<dbReference type="InterPro" id="IPR013108">
    <property type="entry name" value="Amidohydro_3"/>
</dbReference>
<dbReference type="RefSeq" id="WP_405284732.1">
    <property type="nucleotide sequence ID" value="NZ_CP144380.1"/>
</dbReference>
<dbReference type="SUPFAM" id="SSF51556">
    <property type="entry name" value="Metallo-dependent hydrolases"/>
    <property type="match status" value="1"/>
</dbReference>
<dbReference type="CDD" id="cd01297">
    <property type="entry name" value="D-aminoacylase"/>
    <property type="match status" value="1"/>
</dbReference>
<dbReference type="EMBL" id="JBBHLI010000002">
    <property type="protein sequence ID" value="MEK9500461.1"/>
    <property type="molecule type" value="Genomic_DNA"/>
</dbReference>
<evidence type="ECO:0000259" key="2">
    <source>
        <dbReference type="Pfam" id="PF07969"/>
    </source>
</evidence>
<keyword evidence="1" id="KW-0732">Signal</keyword>
<organism evidence="3 4">
    <name type="scientific">Gaopeijia maritima</name>
    <dbReference type="NCBI Taxonomy" id="3119007"/>
    <lineage>
        <taxon>Bacteria</taxon>
        <taxon>Pseudomonadati</taxon>
        <taxon>Gemmatimonadota</taxon>
        <taxon>Longimicrobiia</taxon>
        <taxon>Gaopeijiales</taxon>
        <taxon>Gaopeijiaceae</taxon>
        <taxon>Gaopeijia</taxon>
    </lineage>
</organism>
<gene>
    <name evidence="3" type="ORF">WI372_05690</name>
</gene>
<dbReference type="GO" id="GO:0016787">
    <property type="term" value="F:hydrolase activity"/>
    <property type="evidence" value="ECO:0007669"/>
    <property type="project" value="UniProtKB-KW"/>
</dbReference>
<dbReference type="InterPro" id="IPR023100">
    <property type="entry name" value="D-aminoacylase_insert_dom_sf"/>
</dbReference>
<reference evidence="3 4" key="1">
    <citation type="submission" date="2024-02" db="EMBL/GenBank/DDBJ databases">
        <title>A novel Gemmatimonadota bacterium.</title>
        <authorList>
            <person name="Du Z.-J."/>
            <person name="Ye Y.-Q."/>
        </authorList>
    </citation>
    <scope>NUCLEOTIDE SEQUENCE [LARGE SCALE GENOMIC DNA]</scope>
    <source>
        <strain evidence="3 4">DH-20</strain>
    </source>
</reference>
<dbReference type="Gene3D" id="2.30.40.10">
    <property type="entry name" value="Urease, subunit C, domain 1"/>
    <property type="match status" value="1"/>
</dbReference>
<dbReference type="InterPro" id="IPR011059">
    <property type="entry name" value="Metal-dep_hydrolase_composite"/>
</dbReference>
<dbReference type="Proteomes" id="UP001484239">
    <property type="component" value="Unassembled WGS sequence"/>
</dbReference>
<proteinExistence type="predicted"/>
<dbReference type="PANTHER" id="PTHR11647">
    <property type="entry name" value="HYDRANTOINASE/DIHYDROPYRIMIDINASE FAMILY MEMBER"/>
    <property type="match status" value="1"/>
</dbReference>
<comment type="caution">
    <text evidence="3">The sequence shown here is derived from an EMBL/GenBank/DDBJ whole genome shotgun (WGS) entry which is preliminary data.</text>
</comment>
<dbReference type="PANTHER" id="PTHR11647:SF1">
    <property type="entry name" value="COLLAPSIN RESPONSE MEDIATOR PROTEIN"/>
    <property type="match status" value="1"/>
</dbReference>
<dbReference type="PROSITE" id="PS51257">
    <property type="entry name" value="PROKAR_LIPOPROTEIN"/>
    <property type="match status" value="1"/>
</dbReference>